<evidence type="ECO:0000313" key="2">
    <source>
        <dbReference type="Proteomes" id="UP001597541"/>
    </source>
</evidence>
<keyword evidence="2" id="KW-1185">Reference proteome</keyword>
<dbReference type="EMBL" id="JBHUME010000013">
    <property type="protein sequence ID" value="MFD2614668.1"/>
    <property type="molecule type" value="Genomic_DNA"/>
</dbReference>
<evidence type="ECO:0000313" key="1">
    <source>
        <dbReference type="EMBL" id="MFD2614668.1"/>
    </source>
</evidence>
<gene>
    <name evidence="1" type="ORF">ACFSUF_19840</name>
</gene>
<evidence type="ECO:0008006" key="3">
    <source>
        <dbReference type="Google" id="ProtNLM"/>
    </source>
</evidence>
<proteinExistence type="predicted"/>
<accession>A0ABW5PJ48</accession>
<name>A0ABW5PJ48_9BACL</name>
<protein>
    <recommendedName>
        <fullName evidence="3">DUF4145 domain-containing protein</fullName>
    </recommendedName>
</protein>
<dbReference type="Proteomes" id="UP001597541">
    <property type="component" value="Unassembled WGS sequence"/>
</dbReference>
<dbReference type="RefSeq" id="WP_377605766.1">
    <property type="nucleotide sequence ID" value="NZ_JBHUME010000013.1"/>
</dbReference>
<organism evidence="1 2">
    <name type="scientific">Paenibacillus gansuensis</name>
    <dbReference type="NCBI Taxonomy" id="306542"/>
    <lineage>
        <taxon>Bacteria</taxon>
        <taxon>Bacillati</taxon>
        <taxon>Bacillota</taxon>
        <taxon>Bacilli</taxon>
        <taxon>Bacillales</taxon>
        <taxon>Paenibacillaceae</taxon>
        <taxon>Paenibacillus</taxon>
    </lineage>
</organism>
<sequence>MLRDMEQLVISIKDYEIRNYMAEALRCYNAGSYRACVILSFVSGMYDLKNKILSLSTSVPEATELMEQINDLIKGQSPYEQNLIDGAQSIGIIQPYEYKALLGYKDVRNSCAHPGGHQSSPEEARNVFAGIYDFLLSKPPRIGFKYKAELLEKIKSDVFFPDPRDNSAVSEKHFNIIHSSVLPTICRELISVIKKQEATSIERKNAALLVSGFTRYTDDDTNMKIQSYLPPLLDQAEPFSYVLKMLESNIEILRIFDKDDQKKIIRRVTEMKALTKDNIILIFEIFLSKHIDEHDRLDILCLFLNNRVLSPIVLISYLENEQNPLDQAKKQQIIDGLCSVIDMGDVDLLEKWEACVEKLDSPQLDKAFFDRLQNRIDYTSTYKISNDATLLLQKISKSYILRISNEMKVNLVLAVLSAARKGAKKAEDLISTGFKDREELFAVFSDYIKNGNLKSVYDILRDSEHLINLFVSSNQLSELEGCLTQLNKENGFRVSQLEDFSYNLKKLGILEAKCVELEKIIE</sequence>
<reference evidence="2" key="1">
    <citation type="journal article" date="2019" name="Int. J. Syst. Evol. Microbiol.">
        <title>The Global Catalogue of Microorganisms (GCM) 10K type strain sequencing project: providing services to taxonomists for standard genome sequencing and annotation.</title>
        <authorList>
            <consortium name="The Broad Institute Genomics Platform"/>
            <consortium name="The Broad Institute Genome Sequencing Center for Infectious Disease"/>
            <person name="Wu L."/>
            <person name="Ma J."/>
        </authorList>
    </citation>
    <scope>NUCLEOTIDE SEQUENCE [LARGE SCALE GENOMIC DNA]</scope>
    <source>
        <strain evidence="2">KCTC 3950</strain>
    </source>
</reference>
<comment type="caution">
    <text evidence="1">The sequence shown here is derived from an EMBL/GenBank/DDBJ whole genome shotgun (WGS) entry which is preliminary data.</text>
</comment>